<feature type="transmembrane region" description="Helical" evidence="24">
    <location>
        <begin position="752"/>
        <end position="773"/>
    </location>
</feature>
<dbReference type="SUPFAM" id="SSF81324">
    <property type="entry name" value="Voltage-gated potassium channels"/>
    <property type="match status" value="4"/>
</dbReference>
<feature type="transmembrane region" description="Helical" evidence="24">
    <location>
        <begin position="1282"/>
        <end position="1303"/>
    </location>
</feature>
<dbReference type="Gene3D" id="1.20.120.350">
    <property type="entry name" value="Voltage-gated potassium channels. Chain C"/>
    <property type="match status" value="4"/>
</dbReference>
<feature type="region of interest" description="Disordered" evidence="23">
    <location>
        <begin position="1150"/>
        <end position="1169"/>
    </location>
</feature>
<feature type="region of interest" description="Disordered" evidence="23">
    <location>
        <begin position="449"/>
        <end position="492"/>
    </location>
</feature>
<dbReference type="Ensembl" id="ENSMGAT00000010063.3">
    <property type="protein sequence ID" value="ENSMGAP00000009246.3"/>
    <property type="gene ID" value="ENSMGAG00000008773.3"/>
</dbReference>
<comment type="subcellular location">
    <subcellularLocation>
        <location evidence="2">Cell membrane</location>
        <topology evidence="2">Multi-pass membrane protein</topology>
    </subcellularLocation>
    <subcellularLocation>
        <location evidence="1">Cytoplasm</location>
    </subcellularLocation>
</comment>
<feature type="domain" description="Ion transport" evidence="25">
    <location>
        <begin position="62"/>
        <end position="383"/>
    </location>
</feature>
<feature type="domain" description="Ion transport" evidence="25">
    <location>
        <begin position="1577"/>
        <end position="1827"/>
    </location>
</feature>
<keyword evidence="11" id="KW-0106">Calcium</keyword>
<keyword evidence="15 24" id="KW-0472">Membrane</keyword>
<evidence type="ECO:0000256" key="22">
    <source>
        <dbReference type="SAM" id="Coils"/>
    </source>
</evidence>
<keyword evidence="7" id="KW-0109">Calcium transport</keyword>
<evidence type="ECO:0000256" key="19">
    <source>
        <dbReference type="ARBA" id="ARBA00061006"/>
    </source>
</evidence>
<evidence type="ECO:0000313" key="27">
    <source>
        <dbReference type="Proteomes" id="UP000001645"/>
    </source>
</evidence>
<keyword evidence="8" id="KW-0107">Calcium channel</keyword>
<feature type="compositionally biased region" description="Polar residues" evidence="23">
    <location>
        <begin position="1955"/>
        <end position="1966"/>
    </location>
</feature>
<feature type="domain" description="Ion transport" evidence="25">
    <location>
        <begin position="1242"/>
        <end position="1514"/>
    </location>
</feature>
<dbReference type="GO" id="GO:0001508">
    <property type="term" value="P:action potential"/>
    <property type="evidence" value="ECO:0007669"/>
    <property type="project" value="Ensembl"/>
</dbReference>
<feature type="transmembrane region" description="Helical" evidence="24">
    <location>
        <begin position="1711"/>
        <end position="1731"/>
    </location>
</feature>
<evidence type="ECO:0000256" key="6">
    <source>
        <dbReference type="ARBA" id="ARBA00022553"/>
    </source>
</evidence>
<feature type="transmembrane region" description="Helical" evidence="24">
    <location>
        <begin position="104"/>
        <end position="124"/>
    </location>
</feature>
<keyword evidence="13 24" id="KW-1133">Transmembrane helix</keyword>
<evidence type="ECO:0000256" key="11">
    <source>
        <dbReference type="ARBA" id="ARBA00022837"/>
    </source>
</evidence>
<dbReference type="GO" id="GO:0008332">
    <property type="term" value="F:low voltage-gated calcium channel activity"/>
    <property type="evidence" value="ECO:0007669"/>
    <property type="project" value="Ensembl"/>
</dbReference>
<dbReference type="InterPro" id="IPR050599">
    <property type="entry name" value="VDCC_alpha-1_subunit"/>
</dbReference>
<comment type="catalytic activity">
    <reaction evidence="18">
        <text>Ca(2+)(in) = Ca(2+)(out)</text>
        <dbReference type="Rhea" id="RHEA:29671"/>
        <dbReference type="ChEBI" id="CHEBI:29108"/>
    </reaction>
</comment>
<dbReference type="GO" id="GO:0060371">
    <property type="term" value="P:regulation of atrial cardiac muscle cell membrane depolarization"/>
    <property type="evidence" value="ECO:0007669"/>
    <property type="project" value="Ensembl"/>
</dbReference>
<feature type="region of interest" description="Disordered" evidence="23">
    <location>
        <begin position="2015"/>
        <end position="2056"/>
    </location>
</feature>
<feature type="transmembrane region" description="Helical" evidence="24">
    <location>
        <begin position="320"/>
        <end position="341"/>
    </location>
</feature>
<evidence type="ECO:0000256" key="23">
    <source>
        <dbReference type="SAM" id="MobiDB-lite"/>
    </source>
</evidence>
<keyword evidence="12" id="KW-0851">Voltage-gated channel</keyword>
<keyword evidence="6" id="KW-0597">Phosphoprotein</keyword>
<evidence type="ECO:0000256" key="15">
    <source>
        <dbReference type="ARBA" id="ARBA00023136"/>
    </source>
</evidence>
<evidence type="ECO:0000256" key="3">
    <source>
        <dbReference type="ARBA" id="ARBA00022448"/>
    </source>
</evidence>
<feature type="region of interest" description="Disordered" evidence="23">
    <location>
        <begin position="1914"/>
        <end position="1966"/>
    </location>
</feature>
<evidence type="ECO:0000313" key="26">
    <source>
        <dbReference type="Ensembl" id="ENSMGAP00000009246.3"/>
    </source>
</evidence>
<feature type="transmembrane region" description="Helical" evidence="24">
    <location>
        <begin position="1379"/>
        <end position="1401"/>
    </location>
</feature>
<dbReference type="GeneTree" id="ENSGT00940000159664"/>
<dbReference type="OrthoDB" id="416585at2759"/>
<keyword evidence="17" id="KW-0407">Ion channel</keyword>
<evidence type="ECO:0000259" key="25">
    <source>
        <dbReference type="Pfam" id="PF00520"/>
    </source>
</evidence>
<dbReference type="FunFam" id="1.20.120.350:FF:000012">
    <property type="entry name" value="Voltage-dependent T-type calcium channel subunit alpha"/>
    <property type="match status" value="1"/>
</dbReference>
<feature type="domain" description="Ion transport" evidence="25">
    <location>
        <begin position="721"/>
        <end position="949"/>
    </location>
</feature>
<keyword evidence="14" id="KW-0406">Ion transport</keyword>
<keyword evidence="3" id="KW-0813">Transport</keyword>
<dbReference type="GO" id="GO:0045202">
    <property type="term" value="C:synapse"/>
    <property type="evidence" value="ECO:0007669"/>
    <property type="project" value="GOC"/>
</dbReference>
<evidence type="ECO:0000256" key="5">
    <source>
        <dbReference type="ARBA" id="ARBA00022490"/>
    </source>
</evidence>
<gene>
    <name evidence="26" type="primary">CACNA1G</name>
</gene>
<evidence type="ECO:0000256" key="12">
    <source>
        <dbReference type="ARBA" id="ARBA00022882"/>
    </source>
</evidence>
<dbReference type="GO" id="GO:0005737">
    <property type="term" value="C:cytoplasm"/>
    <property type="evidence" value="ECO:0007669"/>
    <property type="project" value="UniProtKB-SubCell"/>
</dbReference>
<feature type="compositionally biased region" description="Basic and acidic residues" evidence="23">
    <location>
        <begin position="1086"/>
        <end position="1102"/>
    </location>
</feature>
<feature type="region of interest" description="Disordered" evidence="23">
    <location>
        <begin position="2092"/>
        <end position="2185"/>
    </location>
</feature>
<dbReference type="Pfam" id="PF00520">
    <property type="entry name" value="Ion_trans"/>
    <property type="match status" value="4"/>
</dbReference>
<dbReference type="GO" id="GO:0005891">
    <property type="term" value="C:voltage-gated calcium channel complex"/>
    <property type="evidence" value="ECO:0007669"/>
    <property type="project" value="InterPro"/>
</dbReference>
<protein>
    <recommendedName>
        <fullName evidence="20">Voltage-dependent T-type calcium channel subunit alpha-1G</fullName>
    </recommendedName>
    <alternativeName>
        <fullName evidence="21">Voltage-gated calcium channel subunit alpha Cav3.1</fullName>
    </alternativeName>
</protein>
<keyword evidence="5" id="KW-0963">Cytoplasm</keyword>
<feature type="transmembrane region" description="Helical" evidence="24">
    <location>
        <begin position="843"/>
        <end position="862"/>
    </location>
</feature>
<organism evidence="26 27">
    <name type="scientific">Meleagris gallopavo</name>
    <name type="common">Wild turkey</name>
    <dbReference type="NCBI Taxonomy" id="9103"/>
    <lineage>
        <taxon>Eukaryota</taxon>
        <taxon>Metazoa</taxon>
        <taxon>Chordata</taxon>
        <taxon>Craniata</taxon>
        <taxon>Vertebrata</taxon>
        <taxon>Euteleostomi</taxon>
        <taxon>Archelosauria</taxon>
        <taxon>Archosauria</taxon>
        <taxon>Dinosauria</taxon>
        <taxon>Saurischia</taxon>
        <taxon>Theropoda</taxon>
        <taxon>Coelurosauria</taxon>
        <taxon>Aves</taxon>
        <taxon>Neognathae</taxon>
        <taxon>Galloanserae</taxon>
        <taxon>Galliformes</taxon>
        <taxon>Phasianidae</taxon>
        <taxon>Meleagridinae</taxon>
        <taxon>Meleagris</taxon>
    </lineage>
</organism>
<evidence type="ECO:0000256" key="18">
    <source>
        <dbReference type="ARBA" id="ARBA00036634"/>
    </source>
</evidence>
<dbReference type="HOGENOM" id="CLU_000540_2_0_1"/>
<feature type="transmembrane region" description="Helical" evidence="24">
    <location>
        <begin position="1439"/>
        <end position="1460"/>
    </location>
</feature>
<evidence type="ECO:0000256" key="21">
    <source>
        <dbReference type="ARBA" id="ARBA00078683"/>
    </source>
</evidence>
<feature type="transmembrane region" description="Helical" evidence="24">
    <location>
        <begin position="1795"/>
        <end position="1816"/>
    </location>
</feature>
<sequence length="2185" mass="244988">SKAGERGCGQHPAGKARSRQWFSTDRSCLHIATSARQDCGAECRAEGCGCPVLCFLDRSPRSWFERVSMLVILLNCVTLGMFHPCEDIACDSPRCRILQSFDDFIFAFFAVEMIVKMIALGIFGKKCYLGDTWNRLDFFIVIAGMLEYSLDLQNVSFSAVRTVRVLRPLRAINRVPSMRILVTLLLDTLPMLGNVLLLCFFVFFIFGIVGVQLWAGLLRNRCFLPENFSIPYTVDLERYYQTENEDENPFICSQPRENGMRYCRSIPTRREEGLECTLDYYSYNDTTNTSCVNWNQYYTNCSAGEHNPFKGAINFDNIGYAWIAIFQVITLEGWVDIMYFVMDAHSFYNFIYFILLIIVGSFFMINLCLVVIATQFSETKQRESQLMKEQRVRYLSNASTLASFSEPGSCYDELLKYLVYVARKGSKQLVELYRVAGVRMGFLASPASKTGAERHAGKRRSRRRSSVHHLIHHHHHHHHHYHLGNGNLRAPRASPEISDVDAGSLHNGTNRLMLPPSAPNPHMAPTATASGTESVHSIYHADCHVEPVRCRAALPQPSPEDIPRSVVMGSKVYPTVHPSTSHEVRKEKSLGEAALGAGSSTLSGLNIPPGPYSTMHKLLETQSTGPCPSSCKIASPCTKLDASSRSPESCPYCLKALANEAEQTDNETDSDSEGVYEFTQDAHYSDQRDPQRGRAWARSSSRVLAFWRVVCETFRKIVDSKYFGRGIMVAILINTLSMGIEYHEQPEELTNALEISNIVFTSLFALEMLLKVLVYGPFGYIKNPYNIFDGIIVVISVWEIVGQQGGGLSVLRTFRLMRVLKLVRFMPALQRQLVVLMKTMDNVATFCMLLMLFIFIFSILGMHLFGCKFASERDGDTLPDRKNFDSLLWAIVTVFQILTQEDWNKVLYNGMASTSSWAALYFIALMTFGNYVLFNLLVAILVEGFQTEEISKREDAGGQLSCIQLPGDSAAVRTATHEPPTPPWFGGTLKPALCLPVMALSEHPELKKSLTPPLIIHTAATPMPMPKSAVFGDAAQGYESRRASGVSMDPAAYELKSPVRPSCASCGRPTNIRGARVAALSSRRGQSGERRSLLSGEGKESSEDGESSDEEHSSRAGSVNGSLPQRMESLEAKGSFDLQDTLQVPSLYRTGSVHSSRTSASEHQDCNGKTSPGLLVHQLHLDDPRPDCDDADDEGNMSKRDRMKAWVRAHLPTCCKERESWSIYVFAPHSRFRLMCNKIITHKMFDHIVLVIIFLNCITIAMERPKIEPHSAERIFLTLSNYIFTVIFLTEMTVKVVALGLCFGEKAYLKSSWNVLDGVLVLISVIDILVSMVSDSGTKILGMLRVLRLLRTLRPLRVISRAQGLKLVVETLMSSLKPIGNIVVICCAFFIIFGILGVQLFKGKFFICQGEDTRNITNKSDCAEASYKWVRHKYNFDNLGQALMSLFVLASKDGWVDIMYDGLDAVGVDQQPVMNYNPWMLLYFISFLLIVAFFVLNMFVGVVVENFHKCRQHQEEEEAKRREEKRLRRLEKKRRNLMLDDVLMESTASAVPEAQCKPYYSDYSRFRFLIHQMCTSHYLDLFITGVIGLNVITMAMEHYQQPKILDEALKICNYIFTVIFVLESVSKLIAFGFRRFFQDRWNQLDLAIVLLSIMGITLEEIEVNASLPINPTIIRIMRVLRIARVLKLLKMAVGMRALLDTVMQALPQVGNLGLLFMLLFFIFAALGVELFGDLECDDTHPCEGLGRHATFRNFGMAFLTLFRVSTGDNWNGIMKDTLRDCDQESTCYNTVISPIYFVSFVLTAQFVLVNVVIAVLMKHLEESNKEAKEEAELEAELEMEMKTISPGQHSPSDIFTWMGGLHLCHPYIPAMCMPIVPWLQWLSLASLGAALTPRDAALTLSPCQDLLSVRKPSVGRTHSLPNDSYMFHTAQPRCRPSTASLRDGSPAQHKAHSGSKASVQSQPADTSSLLQIPKDHFHHVRAHDPLVREGKPPVAAPMHSPSAERLLRRQMAIRNDSSDSKENLPAELSELPDPDDLKKYHSVDTQGLLKKPPSWLDDQRRHSIEICSMENSPQHHSTSSSSGFISQVVSEMEGLQGTRQKKKLSPPCISIDPPSEQGLLPRGPHSISPARGDTCLRRRAPSCDSKDSVDIGDSLLPDSMSASPTPKKDLLTLPSFSFDQNEVEP</sequence>
<dbReference type="FunFam" id="1.10.287.70:FF:000032">
    <property type="entry name" value="Voltage-dependent T-type calcium channel subunit alpha"/>
    <property type="match status" value="1"/>
</dbReference>
<reference evidence="26" key="3">
    <citation type="submission" date="2025-09" db="UniProtKB">
        <authorList>
            <consortium name="Ensembl"/>
        </authorList>
    </citation>
    <scope>IDENTIFICATION</scope>
</reference>
<feature type="transmembrane region" description="Helical" evidence="24">
    <location>
        <begin position="919"/>
        <end position="942"/>
    </location>
</feature>
<dbReference type="Gene3D" id="1.10.287.70">
    <property type="match status" value="4"/>
</dbReference>
<feature type="transmembrane region" description="Helical" evidence="24">
    <location>
        <begin position="1577"/>
        <end position="1596"/>
    </location>
</feature>
<dbReference type="GO" id="GO:0007268">
    <property type="term" value="P:chemical synaptic transmission"/>
    <property type="evidence" value="ECO:0007669"/>
    <property type="project" value="Ensembl"/>
</dbReference>
<comment type="similarity">
    <text evidence="19">Belongs to the calcium channel alpha-1 subunit (TC 1.A.1.11) family. CACNA1G subfamily.</text>
</comment>
<feature type="coiled-coil region" evidence="22">
    <location>
        <begin position="1510"/>
        <end position="1540"/>
    </location>
</feature>
<evidence type="ECO:0000256" key="8">
    <source>
        <dbReference type="ARBA" id="ARBA00022673"/>
    </source>
</evidence>
<feature type="transmembrane region" description="Helical" evidence="24">
    <location>
        <begin position="722"/>
        <end position="740"/>
    </location>
</feature>
<keyword evidence="9 24" id="KW-0812">Transmembrane</keyword>
<dbReference type="Proteomes" id="UP000001645">
    <property type="component" value="Chromosome 20"/>
</dbReference>
<evidence type="ECO:0000256" key="16">
    <source>
        <dbReference type="ARBA" id="ARBA00023180"/>
    </source>
</evidence>
<feature type="transmembrane region" description="Helical" evidence="24">
    <location>
        <begin position="347"/>
        <end position="372"/>
    </location>
</feature>
<dbReference type="InParanoid" id="G1N9W0"/>
<evidence type="ECO:0000256" key="14">
    <source>
        <dbReference type="ARBA" id="ARBA00023065"/>
    </source>
</evidence>
<dbReference type="FunFam" id="1.20.120.350:FF:000008">
    <property type="entry name" value="Voltage-dependent T-type calcium channel subunit alpha"/>
    <property type="match status" value="1"/>
</dbReference>
<reference evidence="26 27" key="1">
    <citation type="journal article" date="2010" name="PLoS Biol.">
        <title>Multi-platform next-generation sequencing of the domestic turkey (Meleagris gallopavo): genome assembly and analysis.</title>
        <authorList>
            <person name="Dalloul R.A."/>
            <person name="Long J.A."/>
            <person name="Zimin A.V."/>
            <person name="Aslam L."/>
            <person name="Beal K."/>
            <person name="Blomberg L.A."/>
            <person name="Bouffard P."/>
            <person name="Burt D.W."/>
            <person name="Crasta O."/>
            <person name="Crooijmans R.P."/>
            <person name="Cooper K."/>
            <person name="Coulombe R.A."/>
            <person name="De S."/>
            <person name="Delany M.E."/>
            <person name="Dodgson J.B."/>
            <person name="Dong J.J."/>
            <person name="Evans C."/>
            <person name="Frederickson K.M."/>
            <person name="Flicek P."/>
            <person name="Florea L."/>
            <person name="Folkerts O."/>
            <person name="Groenen M.A."/>
            <person name="Harkins T.T."/>
            <person name="Herrero J."/>
            <person name="Hoffmann S."/>
            <person name="Megens H.J."/>
            <person name="Jiang A."/>
            <person name="de Jong P."/>
            <person name="Kaiser P."/>
            <person name="Kim H."/>
            <person name="Kim K.W."/>
            <person name="Kim S."/>
            <person name="Langenberger D."/>
            <person name="Lee M.K."/>
            <person name="Lee T."/>
            <person name="Mane S."/>
            <person name="Marcais G."/>
            <person name="Marz M."/>
            <person name="McElroy A.P."/>
            <person name="Modise T."/>
            <person name="Nefedov M."/>
            <person name="Notredame C."/>
            <person name="Paton I.R."/>
            <person name="Payne W.S."/>
            <person name="Pertea G."/>
            <person name="Prickett D."/>
            <person name="Puiu D."/>
            <person name="Qioa D."/>
            <person name="Raineri E."/>
            <person name="Ruffier M."/>
            <person name="Salzberg S.L."/>
            <person name="Schatz M.C."/>
            <person name="Scheuring C."/>
            <person name="Schmidt C.J."/>
            <person name="Schroeder S."/>
            <person name="Searle S.M."/>
            <person name="Smith E.J."/>
            <person name="Smith J."/>
            <person name="Sonstegard T.S."/>
            <person name="Stadler P.F."/>
            <person name="Tafer H."/>
            <person name="Tu Z.J."/>
            <person name="Van Tassell C.P."/>
            <person name="Vilella A.J."/>
            <person name="Williams K.P."/>
            <person name="Yorke J.A."/>
            <person name="Zhang L."/>
            <person name="Zhang H.B."/>
            <person name="Zhang X."/>
            <person name="Zhang Y."/>
            <person name="Reed K.M."/>
        </authorList>
    </citation>
    <scope>NUCLEOTIDE SEQUENCE [LARGE SCALE GENOMIC DNA]</scope>
</reference>
<dbReference type="InterPro" id="IPR005821">
    <property type="entry name" value="Ion_trans_dom"/>
</dbReference>
<dbReference type="PANTHER" id="PTHR45628:SF33">
    <property type="entry name" value="VOLTAGE-DEPENDENT T-TYPE CALCIUM CHANNEL SUBUNIT ALPHA-1G"/>
    <property type="match status" value="1"/>
</dbReference>
<evidence type="ECO:0000256" key="7">
    <source>
        <dbReference type="ARBA" id="ARBA00022568"/>
    </source>
</evidence>
<evidence type="ECO:0000256" key="1">
    <source>
        <dbReference type="ARBA" id="ARBA00004496"/>
    </source>
</evidence>
<dbReference type="FunFam" id="1.20.120.350:FF:000007">
    <property type="entry name" value="Voltage-dependent T-type calcium channel subunit alpha"/>
    <property type="match status" value="1"/>
</dbReference>
<dbReference type="FunFam" id="1.20.120.350:FF:000009">
    <property type="entry name" value="Voltage-dependent T-type calcium channel subunit alpha"/>
    <property type="match status" value="1"/>
</dbReference>
<evidence type="ECO:0000256" key="20">
    <source>
        <dbReference type="ARBA" id="ARBA00069348"/>
    </source>
</evidence>
<feature type="compositionally biased region" description="Polar residues" evidence="23">
    <location>
        <begin position="2174"/>
        <end position="2185"/>
    </location>
</feature>
<evidence type="ECO:0000256" key="4">
    <source>
        <dbReference type="ARBA" id="ARBA00022475"/>
    </source>
</evidence>
<dbReference type="PRINTS" id="PR01629">
    <property type="entry name" value="TVDCCALPHA1"/>
</dbReference>
<evidence type="ECO:0000256" key="2">
    <source>
        <dbReference type="ARBA" id="ARBA00004651"/>
    </source>
</evidence>
<accession>G1N9W0</accession>
<dbReference type="GO" id="GO:0002027">
    <property type="term" value="P:regulation of heart rate"/>
    <property type="evidence" value="ECO:0007669"/>
    <property type="project" value="Ensembl"/>
</dbReference>
<reference evidence="26" key="2">
    <citation type="submission" date="2025-08" db="UniProtKB">
        <authorList>
            <consortium name="Ensembl"/>
        </authorList>
    </citation>
    <scope>IDENTIFICATION</scope>
</reference>
<feature type="transmembrane region" description="Helical" evidence="24">
    <location>
        <begin position="1608"/>
        <end position="1629"/>
    </location>
</feature>
<feature type="transmembrane region" description="Helical" evidence="24">
    <location>
        <begin position="1244"/>
        <end position="1262"/>
    </location>
</feature>
<evidence type="ECO:0000256" key="9">
    <source>
        <dbReference type="ARBA" id="ARBA00022692"/>
    </source>
</evidence>
<evidence type="ECO:0000256" key="10">
    <source>
        <dbReference type="ARBA" id="ARBA00022737"/>
    </source>
</evidence>
<dbReference type="GO" id="GO:0010045">
    <property type="term" value="P:response to nickel cation"/>
    <property type="evidence" value="ECO:0007669"/>
    <property type="project" value="Ensembl"/>
</dbReference>
<evidence type="ECO:0000256" key="24">
    <source>
        <dbReference type="SAM" id="Phobius"/>
    </source>
</evidence>
<dbReference type="GO" id="GO:0097110">
    <property type="term" value="F:scaffold protein binding"/>
    <property type="evidence" value="ECO:0007669"/>
    <property type="project" value="Ensembl"/>
</dbReference>
<feature type="transmembrane region" description="Helical" evidence="24">
    <location>
        <begin position="1315"/>
        <end position="1334"/>
    </location>
</feature>
<keyword evidence="16" id="KW-0325">Glycoprotein</keyword>
<proteinExistence type="inferred from homology"/>
<feature type="region of interest" description="Disordered" evidence="23">
    <location>
        <begin position="1077"/>
        <end position="1123"/>
    </location>
</feature>
<keyword evidence="4" id="KW-1003">Cell membrane</keyword>
<dbReference type="FunFam" id="1.10.287.70:FF:000029">
    <property type="entry name" value="Voltage-dependent T-type calcium channel subunit alpha"/>
    <property type="match status" value="1"/>
</dbReference>
<dbReference type="FunFam" id="1.10.287.70:FF:000014">
    <property type="entry name" value="Voltage-dependent T-type calcium channel subunit alpha"/>
    <property type="match status" value="1"/>
</dbReference>
<dbReference type="GO" id="GO:0008331">
    <property type="term" value="F:high voltage-gated calcium channel activity"/>
    <property type="evidence" value="ECO:0007669"/>
    <property type="project" value="TreeGrafter"/>
</dbReference>
<dbReference type="PANTHER" id="PTHR45628">
    <property type="entry name" value="VOLTAGE-DEPENDENT CALCIUM CHANNEL TYPE A SUBUNIT ALPHA-1"/>
    <property type="match status" value="1"/>
</dbReference>
<keyword evidence="27" id="KW-1185">Reference proteome</keyword>
<dbReference type="InterPro" id="IPR027359">
    <property type="entry name" value="Volt_channel_dom_sf"/>
</dbReference>
<feature type="compositionally biased region" description="Basic residues" evidence="23">
    <location>
        <begin position="456"/>
        <end position="482"/>
    </location>
</feature>
<feature type="transmembrane region" description="Helical" evidence="24">
    <location>
        <begin position="195"/>
        <end position="218"/>
    </location>
</feature>
<feature type="transmembrane region" description="Helical" evidence="24">
    <location>
        <begin position="1480"/>
        <end position="1504"/>
    </location>
</feature>
<dbReference type="InterPro" id="IPR005445">
    <property type="entry name" value="VDCC_T_a1"/>
</dbReference>
<dbReference type="GO" id="GO:0098703">
    <property type="term" value="P:calcium ion import across plasma membrane"/>
    <property type="evidence" value="ECO:0007669"/>
    <property type="project" value="TreeGrafter"/>
</dbReference>
<dbReference type="FunFam" id="1.10.287.70:FF:000018">
    <property type="entry name" value="Voltage-dependent T-type calcium channel subunit alpha"/>
    <property type="match status" value="1"/>
</dbReference>
<name>G1N9W0_MELGA</name>
<evidence type="ECO:0000256" key="17">
    <source>
        <dbReference type="ARBA" id="ARBA00023303"/>
    </source>
</evidence>
<keyword evidence="10" id="KW-0677">Repeat</keyword>
<keyword evidence="22" id="KW-0175">Coiled coil</keyword>
<evidence type="ECO:0000256" key="13">
    <source>
        <dbReference type="ARBA" id="ARBA00022989"/>
    </source>
</evidence>